<dbReference type="PATRIC" id="fig|446692.3.peg.786"/>
<reference evidence="2" key="1">
    <citation type="submission" date="2014-09" db="EMBL/GenBank/DDBJ databases">
        <authorList>
            <person name="Illeghems K.G."/>
        </authorList>
    </citation>
    <scope>NUCLEOTIDE SEQUENCE [LARGE SCALE GENOMIC DNA]</scope>
    <source>
        <strain evidence="2">108B</strain>
    </source>
</reference>
<proteinExistence type="predicted"/>
<protein>
    <submittedName>
        <fullName evidence="1">Uncharacterized protein</fullName>
    </submittedName>
</protein>
<dbReference type="Proteomes" id="UP000056109">
    <property type="component" value="Chromosome I"/>
</dbReference>
<sequence length="81" mass="8957">MTAENQDLLTLTDALAELNRARLEEDANASLHAPSTGYGYASTGRIPAERRGRHYYVRRSDLPLIASRLPLGRRRHAPSAA</sequence>
<dbReference type="EMBL" id="LN606600">
    <property type="protein sequence ID" value="CEF40206.1"/>
    <property type="molecule type" value="Genomic_DNA"/>
</dbReference>
<evidence type="ECO:0000313" key="1">
    <source>
        <dbReference type="EMBL" id="CEF40206.1"/>
    </source>
</evidence>
<dbReference type="RefSeq" id="WP_058987203.1">
    <property type="nucleotide sequence ID" value="NZ_LN606600.1"/>
</dbReference>
<keyword evidence="2" id="KW-1185">Reference proteome</keyword>
<dbReference type="KEGG" id="asz:ASN_803"/>
<evidence type="ECO:0000313" key="2">
    <source>
        <dbReference type="Proteomes" id="UP000056109"/>
    </source>
</evidence>
<dbReference type="AlphaFoldDB" id="A0A0U4XZZ2"/>
<dbReference type="GeneID" id="34781957"/>
<name>A0A0U4XZZ2_9PROT</name>
<organism evidence="1 2">
    <name type="scientific">Acetobacter senegalensis</name>
    <dbReference type="NCBI Taxonomy" id="446692"/>
    <lineage>
        <taxon>Bacteria</taxon>
        <taxon>Pseudomonadati</taxon>
        <taxon>Pseudomonadota</taxon>
        <taxon>Alphaproteobacteria</taxon>
        <taxon>Acetobacterales</taxon>
        <taxon>Acetobacteraceae</taxon>
        <taxon>Acetobacter</taxon>
    </lineage>
</organism>
<gene>
    <name evidence="1" type="ORF">ASN_803</name>
</gene>
<accession>A0A0U4XZZ2</accession>